<dbReference type="FunFam" id="1.10.8.60:FF:000013">
    <property type="entry name" value="DNA polymerase III subunit gamma/tau"/>
    <property type="match status" value="1"/>
</dbReference>
<sequence>MAPFLYPPSIFIVFFSSLYYFISHITERGVMSYKVYARRFRPVGFEEVIGQEHVVETLKRALQKQSVAHAYVFCGTRGVGKTSMARILAKALNCDSGPTDTPCGVCPSCTAIAAGNSFDVVEVDGASNNGVEQIRDLRDSVAYGTYEGKYKVYVIDEVHMLSRGAFNAFLKTLEEPPERVVFVLATTEPHKIPDTILSRCQRFDFKALSTKALQTHLEDLCTQEDIPFERDAISLIAKKAQGSVRDSLSLLEQCYAFSAKGLTRDSVACALGVIADDVYGAILSAVSKRSAETALEELQAVLDAGYNLKEFVLGFMEYLRRILCNYVQDTTFSYLSFRQGDILRCIELLRQCEFDMQRSSLPDFQVELTVIKMCSLDTLITLEDLLQQGQDHTAPTVHHKEESIPSVGSKAEKDVSPQVKKEERAVASETTYTPAPIPPDEAREVAEERVPCEAEEPAETTEASHAMEHGVYTPDNHEKAQVFWREFLQFASNKKPVMGAWLELGRVIAFTENSIDVRFSPMHSFQQMELANPKNRAVLEELLREYSGSALTLHITTEAEVPQDSSAPPVSEESGDSTGGEPVYTGHEASLQDEVAREPIIKDVLELFDGELL</sequence>
<evidence type="ECO:0000313" key="12">
    <source>
        <dbReference type="Proteomes" id="UP000017148"/>
    </source>
</evidence>
<proteinExistence type="inferred from homology"/>
<evidence type="ECO:0000256" key="9">
    <source>
        <dbReference type="SAM" id="MobiDB-lite"/>
    </source>
</evidence>
<gene>
    <name evidence="8" type="primary">dnaX</name>
    <name evidence="11" type="ORF">CALK_1770</name>
</gene>
<evidence type="ECO:0000256" key="6">
    <source>
        <dbReference type="ARBA" id="ARBA00022932"/>
    </source>
</evidence>
<keyword evidence="4" id="KW-0862">Zinc</keyword>
<dbReference type="InterPro" id="IPR003593">
    <property type="entry name" value="AAA+_ATPase"/>
</dbReference>
<organism evidence="11 12">
    <name type="scientific">Chitinivibrio alkaliphilus ACht1</name>
    <dbReference type="NCBI Taxonomy" id="1313304"/>
    <lineage>
        <taxon>Bacteria</taxon>
        <taxon>Pseudomonadati</taxon>
        <taxon>Fibrobacterota</taxon>
        <taxon>Chitinivibrionia</taxon>
        <taxon>Chitinivibrionales</taxon>
        <taxon>Chitinivibrionaceae</taxon>
        <taxon>Chitinivibrio</taxon>
    </lineage>
</organism>
<dbReference type="Proteomes" id="UP000017148">
    <property type="component" value="Unassembled WGS sequence"/>
</dbReference>
<evidence type="ECO:0000256" key="2">
    <source>
        <dbReference type="ARBA" id="ARBA00022723"/>
    </source>
</evidence>
<dbReference type="GO" id="GO:0006261">
    <property type="term" value="P:DNA-templated DNA replication"/>
    <property type="evidence" value="ECO:0007669"/>
    <property type="project" value="TreeGrafter"/>
</dbReference>
<dbReference type="InterPro" id="IPR012763">
    <property type="entry name" value="DNA_pol_III_sug/sutau_N"/>
</dbReference>
<feature type="region of interest" description="Disordered" evidence="9">
    <location>
        <begin position="560"/>
        <end position="591"/>
    </location>
</feature>
<dbReference type="PANTHER" id="PTHR11669">
    <property type="entry name" value="REPLICATION FACTOR C / DNA POLYMERASE III GAMMA-TAU SUBUNIT"/>
    <property type="match status" value="1"/>
</dbReference>
<evidence type="ECO:0000256" key="1">
    <source>
        <dbReference type="ARBA" id="ARBA00006360"/>
    </source>
</evidence>
<dbReference type="eggNOG" id="COG2812">
    <property type="taxonomic scope" value="Bacteria"/>
</dbReference>
<protein>
    <recommendedName>
        <fullName evidence="8">DNA polymerase III subunit gamma/tau</fullName>
        <ecNumber evidence="8">2.7.7.7</ecNumber>
    </recommendedName>
</protein>
<keyword evidence="6 8" id="KW-0239">DNA-directed DNA polymerase</keyword>
<comment type="function">
    <text evidence="8">DNA polymerase III is a complex, multichain enzyme responsible for most of the replicative synthesis in bacteria. This DNA polymerase also exhibits 3' to 5' exonuclease activity.</text>
</comment>
<comment type="catalytic activity">
    <reaction evidence="7 8">
        <text>DNA(n) + a 2'-deoxyribonucleoside 5'-triphosphate = DNA(n+1) + diphosphate</text>
        <dbReference type="Rhea" id="RHEA:22508"/>
        <dbReference type="Rhea" id="RHEA-COMP:17339"/>
        <dbReference type="Rhea" id="RHEA-COMP:17340"/>
        <dbReference type="ChEBI" id="CHEBI:33019"/>
        <dbReference type="ChEBI" id="CHEBI:61560"/>
        <dbReference type="ChEBI" id="CHEBI:173112"/>
        <dbReference type="EC" id="2.7.7.7"/>
    </reaction>
</comment>
<evidence type="ECO:0000256" key="4">
    <source>
        <dbReference type="ARBA" id="ARBA00022833"/>
    </source>
</evidence>
<dbReference type="GO" id="GO:0003677">
    <property type="term" value="F:DNA binding"/>
    <property type="evidence" value="ECO:0007669"/>
    <property type="project" value="InterPro"/>
</dbReference>
<keyword evidence="2" id="KW-0479">Metal-binding</keyword>
<feature type="region of interest" description="Disordered" evidence="9">
    <location>
        <begin position="391"/>
        <end position="439"/>
    </location>
</feature>
<dbReference type="GO" id="GO:0005524">
    <property type="term" value="F:ATP binding"/>
    <property type="evidence" value="ECO:0007669"/>
    <property type="project" value="UniProtKB-KW"/>
</dbReference>
<evidence type="ECO:0000313" key="11">
    <source>
        <dbReference type="EMBL" id="ERP31281.1"/>
    </source>
</evidence>
<dbReference type="Pfam" id="PF22608">
    <property type="entry name" value="DNAX_ATPase_lid"/>
    <property type="match status" value="1"/>
</dbReference>
<evidence type="ECO:0000256" key="3">
    <source>
        <dbReference type="ARBA" id="ARBA00022741"/>
    </source>
</evidence>
<feature type="compositionally biased region" description="Basic and acidic residues" evidence="9">
    <location>
        <begin position="410"/>
        <end position="426"/>
    </location>
</feature>
<dbReference type="GO" id="GO:0003887">
    <property type="term" value="F:DNA-directed DNA polymerase activity"/>
    <property type="evidence" value="ECO:0007669"/>
    <property type="project" value="UniProtKB-KW"/>
</dbReference>
<dbReference type="FunFam" id="3.40.50.300:FF:000014">
    <property type="entry name" value="DNA polymerase III subunit gamma/tau"/>
    <property type="match status" value="1"/>
</dbReference>
<dbReference type="Gene3D" id="3.40.50.300">
    <property type="entry name" value="P-loop containing nucleotide triphosphate hydrolases"/>
    <property type="match status" value="1"/>
</dbReference>
<dbReference type="NCBIfam" id="TIGR02397">
    <property type="entry name" value="dnaX_nterm"/>
    <property type="match status" value="1"/>
</dbReference>
<keyword evidence="8" id="KW-0548">Nucleotidyltransferase</keyword>
<keyword evidence="8" id="KW-0808">Transferase</keyword>
<keyword evidence="5 8" id="KW-0067">ATP-binding</keyword>
<comment type="similarity">
    <text evidence="1 8">Belongs to the DnaX/STICHEL family.</text>
</comment>
<dbReference type="NCBIfam" id="NF004046">
    <property type="entry name" value="PRK05563.1"/>
    <property type="match status" value="1"/>
</dbReference>
<comment type="subunit">
    <text evidence="8">DNA polymerase III contains a core (composed of alpha, epsilon and theta chains) that associates with a tau subunit. This core dimerizes to form the POLIII' complex. PolIII' associates with the gamma complex (composed of gamma, delta, delta', psi and chi chains) and with the beta chain to form the complete DNA polymerase III complex.</text>
</comment>
<evidence type="ECO:0000256" key="7">
    <source>
        <dbReference type="ARBA" id="ARBA00049244"/>
    </source>
</evidence>
<dbReference type="SUPFAM" id="SSF48019">
    <property type="entry name" value="post-AAA+ oligomerization domain-like"/>
    <property type="match status" value="1"/>
</dbReference>
<dbReference type="InterPro" id="IPR045085">
    <property type="entry name" value="HLD_clamp_pol_III_gamma_tau"/>
</dbReference>
<evidence type="ECO:0000259" key="10">
    <source>
        <dbReference type="SMART" id="SM00382"/>
    </source>
</evidence>
<dbReference type="PANTHER" id="PTHR11669:SF0">
    <property type="entry name" value="PROTEIN STICHEL-LIKE 2"/>
    <property type="match status" value="1"/>
</dbReference>
<keyword evidence="3 8" id="KW-0547">Nucleotide-binding</keyword>
<accession>U7D6T7</accession>
<dbReference type="InterPro" id="IPR027417">
    <property type="entry name" value="P-loop_NTPase"/>
</dbReference>
<reference evidence="11 12" key="1">
    <citation type="journal article" date="2013" name="Environ. Microbiol.">
        <title>Genome analysis of Chitinivibrio alkaliphilus gen. nov., sp. nov., a novel extremely haloalkaliphilic anaerobic chitinolytic bacterium from the candidate phylum Termite Group 3.</title>
        <authorList>
            <person name="Sorokin D.Y."/>
            <person name="Gumerov V.M."/>
            <person name="Rakitin A.L."/>
            <person name="Beletsky A.V."/>
            <person name="Damste J.S."/>
            <person name="Muyzer G."/>
            <person name="Mardanov A.V."/>
            <person name="Ravin N.V."/>
        </authorList>
    </citation>
    <scope>NUCLEOTIDE SEQUENCE [LARGE SCALE GENOMIC DNA]</scope>
    <source>
        <strain evidence="11 12">ACht1</strain>
    </source>
</reference>
<feature type="domain" description="AAA+ ATPase" evidence="10">
    <location>
        <begin position="67"/>
        <end position="209"/>
    </location>
</feature>
<comment type="caution">
    <text evidence="11">The sequence shown here is derived from an EMBL/GenBank/DDBJ whole genome shotgun (WGS) entry which is preliminary data.</text>
</comment>
<dbReference type="Gene3D" id="1.10.8.60">
    <property type="match status" value="1"/>
</dbReference>
<dbReference type="CDD" id="cd18137">
    <property type="entry name" value="HLD_clamp_pol_III_gamma_tau"/>
    <property type="match status" value="1"/>
</dbReference>
<dbReference type="SMART" id="SM00382">
    <property type="entry name" value="AAA"/>
    <property type="match status" value="1"/>
</dbReference>
<dbReference type="AlphaFoldDB" id="U7D6T7"/>
<dbReference type="EC" id="2.7.7.7" evidence="8"/>
<dbReference type="CDD" id="cd00009">
    <property type="entry name" value="AAA"/>
    <property type="match status" value="1"/>
</dbReference>
<keyword evidence="8" id="KW-0235">DNA replication</keyword>
<name>U7D6T7_9BACT</name>
<dbReference type="PATRIC" id="fig|1313304.3.peg.1685"/>
<dbReference type="InterPro" id="IPR008921">
    <property type="entry name" value="DNA_pol3_clamp-load_cplx_C"/>
</dbReference>
<dbReference type="SUPFAM" id="SSF52540">
    <property type="entry name" value="P-loop containing nucleoside triphosphate hydrolases"/>
    <property type="match status" value="1"/>
</dbReference>
<dbReference type="Pfam" id="PF13177">
    <property type="entry name" value="DNA_pol3_delta2"/>
    <property type="match status" value="1"/>
</dbReference>
<dbReference type="STRING" id="1313304.CALK_1770"/>
<dbReference type="GO" id="GO:0009360">
    <property type="term" value="C:DNA polymerase III complex"/>
    <property type="evidence" value="ECO:0007669"/>
    <property type="project" value="InterPro"/>
</dbReference>
<evidence type="ECO:0000256" key="8">
    <source>
        <dbReference type="RuleBase" id="RU364063"/>
    </source>
</evidence>
<dbReference type="EMBL" id="ASJR01000015">
    <property type="protein sequence ID" value="ERP31281.1"/>
    <property type="molecule type" value="Genomic_DNA"/>
</dbReference>
<evidence type="ECO:0000256" key="5">
    <source>
        <dbReference type="ARBA" id="ARBA00022840"/>
    </source>
</evidence>
<keyword evidence="12" id="KW-1185">Reference proteome</keyword>
<dbReference type="GO" id="GO:0046872">
    <property type="term" value="F:metal ion binding"/>
    <property type="evidence" value="ECO:0007669"/>
    <property type="project" value="UniProtKB-KW"/>
</dbReference>
<dbReference type="InterPro" id="IPR050238">
    <property type="entry name" value="DNA_Rep/Repair_Clamp_Loader"/>
</dbReference>